<keyword evidence="3" id="KW-0812">Transmembrane</keyword>
<dbReference type="AlphaFoldDB" id="A0A381Q320"/>
<dbReference type="PANTHER" id="PTHR40980">
    <property type="entry name" value="PLUG DOMAIN-CONTAINING PROTEIN"/>
    <property type="match status" value="1"/>
</dbReference>
<dbReference type="InterPro" id="IPR037066">
    <property type="entry name" value="Plug_dom_sf"/>
</dbReference>
<dbReference type="NCBIfam" id="TIGR01782">
    <property type="entry name" value="TonB-Xanth-Caul"/>
    <property type="match status" value="1"/>
</dbReference>
<dbReference type="Gene3D" id="2.170.130.10">
    <property type="entry name" value="TonB-dependent receptor, plug domain"/>
    <property type="match status" value="1"/>
</dbReference>
<evidence type="ECO:0000256" key="2">
    <source>
        <dbReference type="ARBA" id="ARBA00022448"/>
    </source>
</evidence>
<dbReference type="Pfam" id="PF07715">
    <property type="entry name" value="Plug"/>
    <property type="match status" value="1"/>
</dbReference>
<dbReference type="PROSITE" id="PS52016">
    <property type="entry name" value="TONB_DEPENDENT_REC_3"/>
    <property type="match status" value="1"/>
</dbReference>
<feature type="domain" description="TonB-dependent receptor-like beta-barrel" evidence="7">
    <location>
        <begin position="488"/>
        <end position="939"/>
    </location>
</feature>
<evidence type="ECO:0000256" key="1">
    <source>
        <dbReference type="ARBA" id="ARBA00004571"/>
    </source>
</evidence>
<dbReference type="Pfam" id="PF00593">
    <property type="entry name" value="TonB_dep_Rec_b-barrel"/>
    <property type="match status" value="1"/>
</dbReference>
<keyword evidence="6" id="KW-0998">Cell outer membrane</keyword>
<dbReference type="SUPFAM" id="SSF49464">
    <property type="entry name" value="Carboxypeptidase regulatory domain-like"/>
    <property type="match status" value="1"/>
</dbReference>
<evidence type="ECO:0000256" key="5">
    <source>
        <dbReference type="ARBA" id="ARBA00023136"/>
    </source>
</evidence>
<keyword evidence="5" id="KW-0472">Membrane</keyword>
<evidence type="ECO:0000259" key="8">
    <source>
        <dbReference type="Pfam" id="PF07715"/>
    </source>
</evidence>
<dbReference type="EMBL" id="UINC01001174">
    <property type="protein sequence ID" value="SUZ73294.1"/>
    <property type="molecule type" value="Genomic_DNA"/>
</dbReference>
<evidence type="ECO:0000256" key="6">
    <source>
        <dbReference type="ARBA" id="ARBA00023237"/>
    </source>
</evidence>
<evidence type="ECO:0000259" key="7">
    <source>
        <dbReference type="Pfam" id="PF00593"/>
    </source>
</evidence>
<comment type="subcellular location">
    <subcellularLocation>
        <location evidence="1">Cell outer membrane</location>
        <topology evidence="1">Multi-pass membrane protein</topology>
    </subcellularLocation>
</comment>
<proteinExistence type="predicted"/>
<dbReference type="InterPro" id="IPR010104">
    <property type="entry name" value="TonB_rcpt_bac"/>
</dbReference>
<organism evidence="9">
    <name type="scientific">marine metagenome</name>
    <dbReference type="NCBI Taxonomy" id="408172"/>
    <lineage>
        <taxon>unclassified sequences</taxon>
        <taxon>metagenomes</taxon>
        <taxon>ecological metagenomes</taxon>
    </lineage>
</organism>
<accession>A0A381Q320</accession>
<dbReference type="Gene3D" id="2.40.170.20">
    <property type="entry name" value="TonB-dependent receptor, beta-barrel domain"/>
    <property type="match status" value="1"/>
</dbReference>
<dbReference type="InterPro" id="IPR036942">
    <property type="entry name" value="Beta-barrel_TonB_sf"/>
</dbReference>
<evidence type="ECO:0000256" key="4">
    <source>
        <dbReference type="ARBA" id="ARBA00023077"/>
    </source>
</evidence>
<dbReference type="Pfam" id="PF13715">
    <property type="entry name" value="CarbopepD_reg_2"/>
    <property type="match status" value="1"/>
</dbReference>
<dbReference type="InterPro" id="IPR008969">
    <property type="entry name" value="CarboxyPept-like_regulatory"/>
</dbReference>
<keyword evidence="4" id="KW-0798">TonB box</keyword>
<reference evidence="9" key="1">
    <citation type="submission" date="2018-05" db="EMBL/GenBank/DDBJ databases">
        <authorList>
            <person name="Lanie J.A."/>
            <person name="Ng W.-L."/>
            <person name="Kazmierczak K.M."/>
            <person name="Andrzejewski T.M."/>
            <person name="Davidsen T.M."/>
            <person name="Wayne K.J."/>
            <person name="Tettelin H."/>
            <person name="Glass J.I."/>
            <person name="Rusch D."/>
            <person name="Podicherti R."/>
            <person name="Tsui H.-C.T."/>
            <person name="Winkler M.E."/>
        </authorList>
    </citation>
    <scope>NUCLEOTIDE SEQUENCE</scope>
</reference>
<keyword evidence="2" id="KW-0813">Transport</keyword>
<dbReference type="InterPro" id="IPR012910">
    <property type="entry name" value="Plug_dom"/>
</dbReference>
<name>A0A381Q320_9ZZZZ</name>
<dbReference type="GO" id="GO:0009279">
    <property type="term" value="C:cell outer membrane"/>
    <property type="evidence" value="ECO:0007669"/>
    <property type="project" value="UniProtKB-SubCell"/>
</dbReference>
<dbReference type="InterPro" id="IPR000531">
    <property type="entry name" value="Beta-barrel_TonB"/>
</dbReference>
<dbReference type="InterPro" id="IPR039426">
    <property type="entry name" value="TonB-dep_rcpt-like"/>
</dbReference>
<dbReference type="PANTHER" id="PTHR40980:SF4">
    <property type="entry name" value="TONB-DEPENDENT RECEPTOR-LIKE BETA-BARREL DOMAIN-CONTAINING PROTEIN"/>
    <property type="match status" value="1"/>
</dbReference>
<evidence type="ECO:0008006" key="10">
    <source>
        <dbReference type="Google" id="ProtNLM"/>
    </source>
</evidence>
<feature type="domain" description="TonB-dependent receptor plug" evidence="8">
    <location>
        <begin position="127"/>
        <end position="230"/>
    </location>
</feature>
<gene>
    <name evidence="9" type="ORF">METZ01_LOCUS26148</name>
</gene>
<protein>
    <recommendedName>
        <fullName evidence="10">TonB-dependent receptor</fullName>
    </recommendedName>
</protein>
<sequence length="972" mass="108431">MRINRAIIVLSLIIVQLSHFVYAGDIKGTVSDKGSGDFLPGANVFLEGTNYGTSSDRAGNYTINGVPDGDYTLIVTYVGYSDYSNSVSVGPDAVTHNAQMSVSYIPMDAVNVSGLAQGQAKALSQQRSANNIKNIVSSDMIERFPDQNVADAIQRLPAVALETDHGEGRYVQIRGAEAQLNTTTLNGIRIPSPEDTERTVSLDVIPSFLLGSIELSKALTPDMDGDAIGGSVNLITKNGFDYDGRTMNLKVAGGQRTMRGKNTSMAAFNYADQLMDNKLGLIISTSYENNDMHTDNIEMEWDDKIEWVTEEVDEYEVDEDDPTDTTFIYKTDDKDGTVLTDVQLRNYNLSRERMGITGNLDYKLNENSKFYLRSMWNRYTDWEERDRMRYRFDKSVDEEESGSGYDPADGLAVNLARIERDLKSRTSVSYINSYTFGGEHQFGNIGVDYSYTISHAEELRTPSTNITFVVKDVNWDYEYSDEHYPTMSNFTDDDGGSFDPDDASNYELDEIELLGKYFPNAKNPDGNLSTDDDQIMALNVSMDLSVGPLSGKVKAGVKMSSKEKVSDRTGNELWGWDGDDDIEMTGFKKDLDGEDFLDGNYTHIVGIDVDKIHDHMKANRDNYEIFPLYEDVFFETWNAKEDLTAFYGMADMRMGNMNIIAGARMENAATEYTSWVGDIAEIEDEEGTYEESLALLTAVTSKSDHSVALPMFHVKYGINNNMFARLAYTESMARSNYGSLVPFVLAEDEEAEAGNPDLVPAHSKNIDLMLEYYAGPLGIVSFGYFTKDIADYFYVGVMENYELQGKTYEEVKMPQNGENATLSGWEFNVQQQLSFLPGPLSGLGVYANYTSTTSEAFYGSDRDKTTLPGQAGNTGNFSLSYETKKLSARFSYALSDQYIVEVGDDADEDIYYEPANRIDISLSYDPMDNLTILADLMNVNNAPLGYFQGSSSTPIQRELYGPSFRVGLQYDF</sequence>
<evidence type="ECO:0000256" key="3">
    <source>
        <dbReference type="ARBA" id="ARBA00022692"/>
    </source>
</evidence>
<dbReference type="Gene3D" id="2.60.40.1120">
    <property type="entry name" value="Carboxypeptidase-like, regulatory domain"/>
    <property type="match status" value="1"/>
</dbReference>
<dbReference type="SUPFAM" id="SSF56935">
    <property type="entry name" value="Porins"/>
    <property type="match status" value="1"/>
</dbReference>
<evidence type="ECO:0000313" key="9">
    <source>
        <dbReference type="EMBL" id="SUZ73294.1"/>
    </source>
</evidence>